<evidence type="ECO:0000313" key="2">
    <source>
        <dbReference type="Proteomes" id="UP001165064"/>
    </source>
</evidence>
<keyword evidence="2" id="KW-1185">Reference proteome</keyword>
<reference evidence="1" key="1">
    <citation type="submission" date="2023-04" db="EMBL/GenBank/DDBJ databases">
        <title>Ambrosiozyma monospora NBRC 10751.</title>
        <authorList>
            <person name="Ichikawa N."/>
            <person name="Sato H."/>
            <person name="Tonouchi N."/>
        </authorList>
    </citation>
    <scope>NUCLEOTIDE SEQUENCE</scope>
    <source>
        <strain evidence="1">NBRC 10751</strain>
    </source>
</reference>
<comment type="caution">
    <text evidence="1">The sequence shown here is derived from an EMBL/GenBank/DDBJ whole genome shotgun (WGS) entry which is preliminary data.</text>
</comment>
<dbReference type="EMBL" id="BSXS01008663">
    <property type="protein sequence ID" value="GME93257.1"/>
    <property type="molecule type" value="Genomic_DNA"/>
</dbReference>
<evidence type="ECO:0000313" key="1">
    <source>
        <dbReference type="EMBL" id="GME93257.1"/>
    </source>
</evidence>
<accession>A0ACB5TRG1</accession>
<dbReference type="Proteomes" id="UP001165064">
    <property type="component" value="Unassembled WGS sequence"/>
</dbReference>
<protein>
    <submittedName>
        <fullName evidence="1">Unnamed protein product</fullName>
    </submittedName>
</protein>
<name>A0ACB5TRG1_AMBMO</name>
<organism evidence="1 2">
    <name type="scientific">Ambrosiozyma monospora</name>
    <name type="common">Yeast</name>
    <name type="synonym">Endomycopsis monosporus</name>
    <dbReference type="NCBI Taxonomy" id="43982"/>
    <lineage>
        <taxon>Eukaryota</taxon>
        <taxon>Fungi</taxon>
        <taxon>Dikarya</taxon>
        <taxon>Ascomycota</taxon>
        <taxon>Saccharomycotina</taxon>
        <taxon>Pichiomycetes</taxon>
        <taxon>Pichiales</taxon>
        <taxon>Pichiaceae</taxon>
        <taxon>Ambrosiozyma</taxon>
    </lineage>
</organism>
<sequence length="119" mass="13531">MKDEPTPLLEALVEEHEQQLSLKKHKSRRSSFIADTSTMLSGIMAEEVAEFNHLDRVTSPSRSIFSSYGAVDEEESNQENEPESSESDTEDEEEPEYLVPKHQLYVILPLISLEESQCC</sequence>
<proteinExistence type="predicted"/>
<gene>
    <name evidence="1" type="ORF">Amon02_000927900</name>
</gene>